<protein>
    <submittedName>
        <fullName evidence="16">HD domain-containing protein</fullName>
    </submittedName>
</protein>
<comment type="cofactor">
    <cofactor evidence="1">
        <name>Mg(2+)</name>
        <dbReference type="ChEBI" id="CHEBI:18420"/>
    </cofactor>
</comment>
<evidence type="ECO:0000313" key="16">
    <source>
        <dbReference type="EMBL" id="WWX25914.1"/>
    </source>
</evidence>
<feature type="domain" description="tRNA nucleotidyltransferase/poly(A) polymerase RNA and SrmB- binding" evidence="14">
    <location>
        <begin position="178"/>
        <end position="238"/>
    </location>
</feature>
<evidence type="ECO:0000259" key="12">
    <source>
        <dbReference type="Pfam" id="PF01743"/>
    </source>
</evidence>
<evidence type="ECO:0000313" key="17">
    <source>
        <dbReference type="Proteomes" id="UP001375370"/>
    </source>
</evidence>
<evidence type="ECO:0000259" key="15">
    <source>
        <dbReference type="Pfam" id="PF13735"/>
    </source>
</evidence>
<sequence length="501" mass="54159">MTEQMSSEITVAASQRAVIAAVAETAASLDIPAAVVGGFLRDTVLGRPSVDLDVAVFGDAGLMTQRLAETLNGTAFALSHDNGMYRVTLPPGSAFDQIDLGTAASTLEADLGRRDFTANALGARLTDFNADSGRLAVMDTTGGLADIKHRCLRAVAPDVFRQDPARLLRGVRLAAELGFTIEPQTADLLRADAGLAAGVAGERTREELLRLLALPGAGASVTQLDRLGLLTVIFPELTPSRGVEQPKEHAWDVFNHQLQTIYALDWIMGQGDWPHADDSVGDLIPMPPEVTGYFNTPTGRGAGRLALTRLAALLHDVAKPETKILTDSGRIRFFGHAQKGAEVVRQILERLRFSHRETLLVTAMVRAHLRPVQMGPERVLPTPRAVFRYLRDTGEGAVGTLYLSLADHLAARGPALELDNFREHVTIVSYILAELERQAVKSRETPLITGHELQQRFGLKPGPAIGRVLAATREAQATGEIHTPAEAAEFVREFINRPDDN</sequence>
<dbReference type="Gene3D" id="3.30.460.10">
    <property type="entry name" value="Beta Polymerase, domain 2"/>
    <property type="match status" value="1"/>
</dbReference>
<dbReference type="InterPro" id="IPR050124">
    <property type="entry name" value="tRNA_CCA-adding_enzyme"/>
</dbReference>
<accession>A0ABZ2J4T6</accession>
<dbReference type="Proteomes" id="UP001375370">
    <property type="component" value="Chromosome"/>
</dbReference>
<dbReference type="RefSeq" id="WP_338738549.1">
    <property type="nucleotide sequence ID" value="NZ_CP146612.1"/>
</dbReference>
<dbReference type="Pfam" id="PF01966">
    <property type="entry name" value="HD"/>
    <property type="match status" value="1"/>
</dbReference>
<keyword evidence="8" id="KW-0547">Nucleotide-binding</keyword>
<dbReference type="Gene3D" id="1.10.3090.10">
    <property type="entry name" value="cca-adding enzyme, domain 2"/>
    <property type="match status" value="1"/>
</dbReference>
<feature type="domain" description="CCA-adding enzyme C-terminal" evidence="15">
    <location>
        <begin position="436"/>
        <end position="487"/>
    </location>
</feature>
<comment type="similarity">
    <text evidence="2 11">Belongs to the tRNA nucleotidyltransferase/poly(A) polymerase family.</text>
</comment>
<evidence type="ECO:0000256" key="11">
    <source>
        <dbReference type="RuleBase" id="RU003953"/>
    </source>
</evidence>
<dbReference type="SUPFAM" id="SSF81891">
    <property type="entry name" value="Poly A polymerase C-terminal region-like"/>
    <property type="match status" value="1"/>
</dbReference>
<evidence type="ECO:0000256" key="7">
    <source>
        <dbReference type="ARBA" id="ARBA00022723"/>
    </source>
</evidence>
<keyword evidence="17" id="KW-1185">Reference proteome</keyword>
<dbReference type="InterPro" id="IPR032828">
    <property type="entry name" value="PolyA_RNA-bd"/>
</dbReference>
<keyword evidence="3" id="KW-0820">tRNA-binding</keyword>
<evidence type="ECO:0000256" key="2">
    <source>
        <dbReference type="ARBA" id="ARBA00007265"/>
    </source>
</evidence>
<dbReference type="NCBIfam" id="TIGR00277">
    <property type="entry name" value="HDIG"/>
    <property type="match status" value="1"/>
</dbReference>
<dbReference type="InterPro" id="IPR032810">
    <property type="entry name" value="CCA-adding_enz_C"/>
</dbReference>
<name>A0ABZ2J4T6_9CHLR</name>
<dbReference type="SUPFAM" id="SSF81301">
    <property type="entry name" value="Nucleotidyltransferase"/>
    <property type="match status" value="1"/>
</dbReference>
<dbReference type="InterPro" id="IPR002646">
    <property type="entry name" value="PolA_pol_head_dom"/>
</dbReference>
<evidence type="ECO:0000256" key="6">
    <source>
        <dbReference type="ARBA" id="ARBA00022695"/>
    </source>
</evidence>
<keyword evidence="5" id="KW-0819">tRNA processing</keyword>
<feature type="domain" description="Poly A polymerase head" evidence="12">
    <location>
        <begin position="35"/>
        <end position="153"/>
    </location>
</feature>
<evidence type="ECO:0000256" key="9">
    <source>
        <dbReference type="ARBA" id="ARBA00022842"/>
    </source>
</evidence>
<dbReference type="PANTHER" id="PTHR47545:SF2">
    <property type="entry name" value="CC-ADDING TRNA NUCLEOTIDYLTRANSFERASE"/>
    <property type="match status" value="1"/>
</dbReference>
<keyword evidence="10 11" id="KW-0694">RNA-binding</keyword>
<evidence type="ECO:0000259" key="14">
    <source>
        <dbReference type="Pfam" id="PF12627"/>
    </source>
</evidence>
<evidence type="ECO:0000256" key="3">
    <source>
        <dbReference type="ARBA" id="ARBA00022555"/>
    </source>
</evidence>
<dbReference type="Pfam" id="PF01743">
    <property type="entry name" value="PolyA_pol"/>
    <property type="match status" value="1"/>
</dbReference>
<dbReference type="InterPro" id="IPR006675">
    <property type="entry name" value="HDIG_dom"/>
</dbReference>
<keyword evidence="7" id="KW-0479">Metal-binding</keyword>
<dbReference type="InterPro" id="IPR006674">
    <property type="entry name" value="HD_domain"/>
</dbReference>
<evidence type="ECO:0000256" key="1">
    <source>
        <dbReference type="ARBA" id="ARBA00001946"/>
    </source>
</evidence>
<evidence type="ECO:0000259" key="13">
    <source>
        <dbReference type="Pfam" id="PF01966"/>
    </source>
</evidence>
<evidence type="ECO:0000256" key="10">
    <source>
        <dbReference type="ARBA" id="ARBA00022884"/>
    </source>
</evidence>
<keyword evidence="4 11" id="KW-0808">Transferase</keyword>
<dbReference type="InterPro" id="IPR043519">
    <property type="entry name" value="NT_sf"/>
</dbReference>
<keyword evidence="6" id="KW-0548">Nucleotidyltransferase</keyword>
<evidence type="ECO:0000256" key="8">
    <source>
        <dbReference type="ARBA" id="ARBA00022741"/>
    </source>
</evidence>
<organism evidence="16 17">
    <name type="scientific">Candidatus Dehalogenimonas loeffleri</name>
    <dbReference type="NCBI Taxonomy" id="3127115"/>
    <lineage>
        <taxon>Bacteria</taxon>
        <taxon>Bacillati</taxon>
        <taxon>Chloroflexota</taxon>
        <taxon>Dehalococcoidia</taxon>
        <taxon>Dehalococcoidales</taxon>
        <taxon>Dehalococcoidaceae</taxon>
        <taxon>Dehalogenimonas</taxon>
    </lineage>
</organism>
<keyword evidence="9" id="KW-0460">Magnesium</keyword>
<evidence type="ECO:0000256" key="4">
    <source>
        <dbReference type="ARBA" id="ARBA00022679"/>
    </source>
</evidence>
<dbReference type="Pfam" id="PF12627">
    <property type="entry name" value="PolyA_pol_RNAbd"/>
    <property type="match status" value="1"/>
</dbReference>
<dbReference type="PANTHER" id="PTHR47545">
    <property type="entry name" value="MULTIFUNCTIONAL CCA PROTEIN"/>
    <property type="match status" value="1"/>
</dbReference>
<gene>
    <name evidence="16" type="ORF">V8247_02800</name>
</gene>
<feature type="domain" description="HD" evidence="13">
    <location>
        <begin position="305"/>
        <end position="411"/>
    </location>
</feature>
<dbReference type="EMBL" id="CP146612">
    <property type="protein sequence ID" value="WWX25914.1"/>
    <property type="molecule type" value="Genomic_DNA"/>
</dbReference>
<dbReference type="Pfam" id="PF13735">
    <property type="entry name" value="tRNA_NucTran2_2"/>
    <property type="match status" value="1"/>
</dbReference>
<reference evidence="16 17" key="1">
    <citation type="submission" date="2024-03" db="EMBL/GenBank/DDBJ databases">
        <title>A Dehalogenimonas Isolated from Estuarine Sediments Dihaloeliminates Chlorinated Alkanes.</title>
        <authorList>
            <person name="Yang Y."/>
            <person name="Wang H."/>
        </authorList>
    </citation>
    <scope>NUCLEOTIDE SEQUENCE [LARGE SCALE GENOMIC DNA]</scope>
    <source>
        <strain evidence="16 17">W</strain>
    </source>
</reference>
<evidence type="ECO:0000256" key="5">
    <source>
        <dbReference type="ARBA" id="ARBA00022694"/>
    </source>
</evidence>
<proteinExistence type="inferred from homology"/>